<dbReference type="InterPro" id="IPR021729">
    <property type="entry name" value="DUF3298"/>
</dbReference>
<gene>
    <name evidence="3" type="ORF">BN977_06210</name>
</gene>
<dbReference type="Pfam" id="PF11738">
    <property type="entry name" value="DUF3298"/>
    <property type="match status" value="1"/>
</dbReference>
<dbReference type="Proteomes" id="UP000028870">
    <property type="component" value="Unassembled WGS sequence"/>
</dbReference>
<evidence type="ECO:0000313" key="3">
    <source>
        <dbReference type="EMBL" id="CDO11369.1"/>
    </source>
</evidence>
<proteinExistence type="predicted"/>
<dbReference type="RefSeq" id="WP_036403836.1">
    <property type="nucleotide sequence ID" value="NZ_CCBB010000003.1"/>
</dbReference>
<feature type="chain" id="PRO_5039404611" evidence="1">
    <location>
        <begin position="23"/>
        <end position="222"/>
    </location>
</feature>
<dbReference type="EMBL" id="CCBB010000003">
    <property type="protein sequence ID" value="CDO11369.1"/>
    <property type="molecule type" value="Genomic_DNA"/>
</dbReference>
<dbReference type="Gene3D" id="3.90.640.20">
    <property type="entry name" value="Heat-shock cognate protein, ATPase"/>
    <property type="match status" value="1"/>
</dbReference>
<keyword evidence="1" id="KW-0732">Signal</keyword>
<dbReference type="eggNOG" id="ENOG502ZA8P">
    <property type="taxonomic scope" value="Bacteria"/>
</dbReference>
<dbReference type="AlphaFoldDB" id="W9AZV3"/>
<feature type="signal peptide" evidence="1">
    <location>
        <begin position="1"/>
        <end position="22"/>
    </location>
</feature>
<reference evidence="3" key="2">
    <citation type="submission" date="2014-03" db="EMBL/GenBank/DDBJ databases">
        <authorList>
            <person name="Urmite Genomes"/>
        </authorList>
    </citation>
    <scope>NUCLEOTIDE SEQUENCE</scope>
    <source>
        <strain evidence="3">DSM 44829</strain>
    </source>
</reference>
<keyword evidence="4" id="KW-1185">Reference proteome</keyword>
<comment type="caution">
    <text evidence="3">The sequence shown here is derived from an EMBL/GenBank/DDBJ whole genome shotgun (WGS) entry which is preliminary data.</text>
</comment>
<sequence length="222" mass="23733">MSARACIAAALTLVVAVFAAPAADAESPCADLGGTVDAGTCEVHISTSGYTVDIRVPTDYPDQRAVFDALTRERDGMADWYATYGADGRGRPYQLDISAQSLRSSRTASLVLRADNDAGLANQGHPDTTYTAFNYDLEAHTPITFETYFTPGAEAVLNPLVEREFGNRPGTPVRELTAGTYRNFAITDDAVIFFFGQDEVIADHAGPHRLSVPRGQLAGVLA</sequence>
<evidence type="ECO:0000256" key="1">
    <source>
        <dbReference type="SAM" id="SignalP"/>
    </source>
</evidence>
<organism evidence="3 4">
    <name type="scientific">Mycolicibacterium cosmeticum</name>
    <dbReference type="NCBI Taxonomy" id="258533"/>
    <lineage>
        <taxon>Bacteria</taxon>
        <taxon>Bacillati</taxon>
        <taxon>Actinomycetota</taxon>
        <taxon>Actinomycetes</taxon>
        <taxon>Mycobacteriales</taxon>
        <taxon>Mycobacteriaceae</taxon>
        <taxon>Mycolicibacterium</taxon>
    </lineage>
</organism>
<dbReference type="InterPro" id="IPR037126">
    <property type="entry name" value="PdaC/RsiV-like_sf"/>
</dbReference>
<reference evidence="3" key="1">
    <citation type="submission" date="2014-03" db="EMBL/GenBank/DDBJ databases">
        <title>Draft Genome Sequence of Mycobacterium cosmeticum DSM 44829.</title>
        <authorList>
            <person name="Croce O."/>
            <person name="Robert C."/>
            <person name="Raoult D."/>
            <person name="Drancourt M."/>
        </authorList>
    </citation>
    <scope>NUCLEOTIDE SEQUENCE [LARGE SCALE GENOMIC DNA]</scope>
    <source>
        <strain evidence="3">DSM 44829</strain>
    </source>
</reference>
<accession>W9AZV3</accession>
<evidence type="ECO:0000259" key="2">
    <source>
        <dbReference type="Pfam" id="PF11738"/>
    </source>
</evidence>
<dbReference type="Gene3D" id="3.30.565.40">
    <property type="entry name" value="Fervidobacterium nodosum Rt17-B1 like"/>
    <property type="match status" value="1"/>
</dbReference>
<protein>
    <submittedName>
        <fullName evidence="3">Immunogenic protein MPB64/MPT64</fullName>
    </submittedName>
</protein>
<evidence type="ECO:0000313" key="4">
    <source>
        <dbReference type="Proteomes" id="UP000028870"/>
    </source>
</evidence>
<name>W9AZV3_MYCCO</name>
<dbReference type="OrthoDB" id="4696640at2"/>
<dbReference type="STRING" id="258533.BN977_06210"/>
<feature type="domain" description="DUF3298" evidence="2">
    <location>
        <begin position="149"/>
        <end position="214"/>
    </location>
</feature>